<dbReference type="EMBL" id="JACHDY010000006">
    <property type="protein sequence ID" value="MBB5318999.1"/>
    <property type="molecule type" value="Genomic_DNA"/>
</dbReference>
<reference evidence="1" key="1">
    <citation type="submission" date="2020-08" db="EMBL/GenBank/DDBJ databases">
        <title>Genomic Encyclopedia of Type Strains, Phase IV (KMG-V): Genome sequencing to study the core and pangenomes of soil and plant-associated prokaryotes.</title>
        <authorList>
            <person name="Whitman W."/>
        </authorList>
    </citation>
    <scope>NUCLEOTIDE SEQUENCE [LARGE SCALE GENOMIC DNA]</scope>
    <source>
        <strain evidence="1">M8UP27</strain>
    </source>
</reference>
<evidence type="ECO:0000313" key="1">
    <source>
        <dbReference type="EMBL" id="MBB5318999.1"/>
    </source>
</evidence>
<gene>
    <name evidence="1" type="ORF">HDF09_003698</name>
</gene>
<organism evidence="1 2">
    <name type="scientific">Tunturiibacter empetritectus</name>
    <dbReference type="NCBI Taxonomy" id="3069691"/>
    <lineage>
        <taxon>Bacteria</taxon>
        <taxon>Pseudomonadati</taxon>
        <taxon>Acidobacteriota</taxon>
        <taxon>Terriglobia</taxon>
        <taxon>Terriglobales</taxon>
        <taxon>Acidobacteriaceae</taxon>
        <taxon>Tunturiibacter</taxon>
    </lineage>
</organism>
<proteinExistence type="predicted"/>
<name>A0A7W8IKS4_9BACT</name>
<dbReference type="Proteomes" id="UP000568106">
    <property type="component" value="Unassembled WGS sequence"/>
</dbReference>
<accession>A0A7W8IKS4</accession>
<sequence length="397" mass="44840">MISYRDLRFTYVTMLLTSHEAKDSLGSDLDAAHFFVLRGRAAILRIQPVLVQLSALCEQTGAMDYLEYFLTGTDNLKKIPYLVLAEKRPNLDLAELRAEDLKGAVLIYEYKVLGMPSRVFNTSDFNGSRAVIAPPAERTRLSTSVGRYLMACGAQVVMLSYAGEGNETWSQCFDGSVAGDKKRWWTTQTREVGATIVLEKTLDETLASMGKHTRRNLRYYRRKAEAELGCTFEGDVKKNLSKALLNELNQASTHPVSDLVLERRYSTMKALNGLFCVGVKTPDGQWISLLGGRRHHGVSEIDWQMNRSGLERYSVGTMIRSYLIEHEIEIGTSRLFFEGGTPHSMRHAFISEKAVDIVVAKQSLFVSLLRRVAHWSPPRNNFLLQTLVDPALRWELH</sequence>
<comment type="caution">
    <text evidence="1">The sequence shown here is derived from an EMBL/GenBank/DDBJ whole genome shotgun (WGS) entry which is preliminary data.</text>
</comment>
<protein>
    <submittedName>
        <fullName evidence="1">Uncharacterized protein</fullName>
    </submittedName>
</protein>
<keyword evidence="2" id="KW-1185">Reference proteome</keyword>
<dbReference type="AlphaFoldDB" id="A0A7W8IKS4"/>
<evidence type="ECO:0000313" key="2">
    <source>
        <dbReference type="Proteomes" id="UP000568106"/>
    </source>
</evidence>